<dbReference type="NCBIfam" id="TIGR02909">
    <property type="entry name" value="spore_YkwD"/>
    <property type="match status" value="1"/>
</dbReference>
<dbReference type="AlphaFoldDB" id="A0A0D5NL52"/>
<dbReference type="EMBL" id="CP011058">
    <property type="protein sequence ID" value="AJY75722.1"/>
    <property type="molecule type" value="Genomic_DNA"/>
</dbReference>
<feature type="domain" description="SCP" evidence="3">
    <location>
        <begin position="141"/>
        <end position="248"/>
    </location>
</feature>
<dbReference type="InterPro" id="IPR035940">
    <property type="entry name" value="CAP_sf"/>
</dbReference>
<evidence type="ECO:0000259" key="3">
    <source>
        <dbReference type="Pfam" id="PF00188"/>
    </source>
</evidence>
<dbReference type="Pfam" id="PF00188">
    <property type="entry name" value="CAP"/>
    <property type="match status" value="1"/>
</dbReference>
<evidence type="ECO:0000313" key="4">
    <source>
        <dbReference type="EMBL" id="AJY75722.1"/>
    </source>
</evidence>
<dbReference type="PANTHER" id="PTHR31157">
    <property type="entry name" value="SCP DOMAIN-CONTAINING PROTEIN"/>
    <property type="match status" value="1"/>
</dbReference>
<dbReference type="InterPro" id="IPR014258">
    <property type="entry name" value="CAP_domain_YkwD-like"/>
</dbReference>
<dbReference type="Proteomes" id="UP000032633">
    <property type="component" value="Chromosome"/>
</dbReference>
<evidence type="ECO:0000313" key="5">
    <source>
        <dbReference type="Proteomes" id="UP000032633"/>
    </source>
</evidence>
<dbReference type="Gene3D" id="3.40.33.10">
    <property type="entry name" value="CAP"/>
    <property type="match status" value="1"/>
</dbReference>
<reference evidence="5" key="2">
    <citation type="submission" date="2015-03" db="EMBL/GenBank/DDBJ databases">
        <title>Genome sequence of Paenibacillus beijingensis strain DSM 24997T.</title>
        <authorList>
            <person name="Kwak Y."/>
            <person name="Shin J.-H."/>
        </authorList>
    </citation>
    <scope>NUCLEOTIDE SEQUENCE [LARGE SCALE GENOMIC DNA]</scope>
    <source>
        <strain evidence="5">DSM 24997</strain>
    </source>
</reference>
<feature type="signal peptide" evidence="2">
    <location>
        <begin position="1"/>
        <end position="27"/>
    </location>
</feature>
<evidence type="ECO:0000256" key="1">
    <source>
        <dbReference type="SAM" id="MobiDB-lite"/>
    </source>
</evidence>
<keyword evidence="2" id="KW-0732">Signal</keyword>
<protein>
    <recommendedName>
        <fullName evidence="3">SCP domain-containing protein</fullName>
    </recommendedName>
</protein>
<gene>
    <name evidence="4" type="ORF">VN24_15645</name>
</gene>
<dbReference type="STRING" id="1126833.VN24_15645"/>
<name>A0A0D5NL52_9BACL</name>
<evidence type="ECO:0000256" key="2">
    <source>
        <dbReference type="SAM" id="SignalP"/>
    </source>
</evidence>
<reference evidence="4 5" key="1">
    <citation type="journal article" date="2015" name="J. Biotechnol.">
        <title>Complete genome sequence of Paenibacillus beijingensis 7188(T) (=DSM 24997(T)), a novel rhizobacterium from jujube garden soil.</title>
        <authorList>
            <person name="Kwak Y."/>
            <person name="Shin J.H."/>
        </authorList>
    </citation>
    <scope>NUCLEOTIDE SEQUENCE [LARGE SCALE GENOMIC DNA]</scope>
    <source>
        <strain evidence="4 5">DSM 24997</strain>
    </source>
</reference>
<feature type="region of interest" description="Disordered" evidence="1">
    <location>
        <begin position="80"/>
        <end position="130"/>
    </location>
</feature>
<dbReference type="KEGG" id="pbj:VN24_15645"/>
<dbReference type="SUPFAM" id="SSF55797">
    <property type="entry name" value="PR-1-like"/>
    <property type="match status" value="1"/>
</dbReference>
<dbReference type="RefSeq" id="WP_045671150.1">
    <property type="nucleotide sequence ID" value="NZ_CP011058.1"/>
</dbReference>
<dbReference type="OrthoDB" id="9783944at2"/>
<accession>A0A0D5NL52</accession>
<dbReference type="PATRIC" id="fig|1126833.4.peg.3423"/>
<dbReference type="PANTHER" id="PTHR31157:SF1">
    <property type="entry name" value="SCP DOMAIN-CONTAINING PROTEIN"/>
    <property type="match status" value="1"/>
</dbReference>
<keyword evidence="5" id="KW-1185">Reference proteome</keyword>
<dbReference type="CDD" id="cd05379">
    <property type="entry name" value="CAP_bacterial"/>
    <property type="match status" value="1"/>
</dbReference>
<sequence>MNKQPIRKGIATAVIAGMTLVGAGANAQSADAAALDTNFAATVNIPNCKTVMQQQYNIDFDSLLKQIPDLQKFLNEAGTAAPNKETGTPNHTGTPNTVKKPAVNKPAVNKQPAANPTPAKDSKAGTSADSSKSSFAAEVVTLVNQERAKQGLNALKSDALLDKVALAKAKDMYDNNYFDHNSPTYGSPFDMMRQFGVKFSYAGENIAKGQRSPQEVMNGWMNSPGHRANILSTNFNKIGVAYYNGEWVQEFTS</sequence>
<organism evidence="4 5">
    <name type="scientific">Paenibacillus beijingensis</name>
    <dbReference type="NCBI Taxonomy" id="1126833"/>
    <lineage>
        <taxon>Bacteria</taxon>
        <taxon>Bacillati</taxon>
        <taxon>Bacillota</taxon>
        <taxon>Bacilli</taxon>
        <taxon>Bacillales</taxon>
        <taxon>Paenibacillaceae</taxon>
        <taxon>Paenibacillus</taxon>
    </lineage>
</organism>
<dbReference type="HOGENOM" id="CLU_048111_0_0_9"/>
<dbReference type="InterPro" id="IPR014044">
    <property type="entry name" value="CAP_dom"/>
</dbReference>
<feature type="chain" id="PRO_5038981290" description="SCP domain-containing protein" evidence="2">
    <location>
        <begin position="28"/>
        <end position="253"/>
    </location>
</feature>
<feature type="compositionally biased region" description="Low complexity" evidence="1">
    <location>
        <begin position="86"/>
        <end position="97"/>
    </location>
</feature>
<proteinExistence type="predicted"/>